<dbReference type="Proteomes" id="UP000317036">
    <property type="component" value="Unassembled WGS sequence"/>
</dbReference>
<organism evidence="1 2">
    <name type="scientific">Paenibacillus cremeus</name>
    <dbReference type="NCBI Taxonomy" id="2163881"/>
    <lineage>
        <taxon>Bacteria</taxon>
        <taxon>Bacillati</taxon>
        <taxon>Bacillota</taxon>
        <taxon>Bacilli</taxon>
        <taxon>Bacillales</taxon>
        <taxon>Paenibacillaceae</taxon>
        <taxon>Paenibacillus</taxon>
    </lineage>
</organism>
<dbReference type="EMBL" id="VNJI01000011">
    <property type="protein sequence ID" value="TVY09922.1"/>
    <property type="molecule type" value="Genomic_DNA"/>
</dbReference>
<reference evidence="1 2" key="1">
    <citation type="submission" date="2019-07" db="EMBL/GenBank/DDBJ databases">
        <authorList>
            <person name="Kim J."/>
        </authorList>
    </citation>
    <scope>NUCLEOTIDE SEQUENCE [LARGE SCALE GENOMIC DNA]</scope>
    <source>
        <strain evidence="1 2">JC52</strain>
    </source>
</reference>
<protein>
    <submittedName>
        <fullName evidence="1">Uncharacterized protein</fullName>
    </submittedName>
</protein>
<evidence type="ECO:0000313" key="2">
    <source>
        <dbReference type="Proteomes" id="UP000317036"/>
    </source>
</evidence>
<accession>A0A559KCR0</accession>
<evidence type="ECO:0000313" key="1">
    <source>
        <dbReference type="EMBL" id="TVY09922.1"/>
    </source>
</evidence>
<comment type="caution">
    <text evidence="1">The sequence shown here is derived from an EMBL/GenBank/DDBJ whole genome shotgun (WGS) entry which is preliminary data.</text>
</comment>
<dbReference type="AlphaFoldDB" id="A0A559KCR0"/>
<keyword evidence="2" id="KW-1185">Reference proteome</keyword>
<gene>
    <name evidence="1" type="ORF">FPZ49_11160</name>
</gene>
<sequence>MTGQKFGELIVISRADNLMDRVAWNCLCDCGNPNYVITRGSDLTRGRTKTCGHIQNKDHTKLNNSRKNDITFGRISRIYHNMKQRCLNSNHRQFQDYGGRGIMICKEWLGGNGLDNFYQWSINNGYSQNLTIDRINVNKGYSPSNCRWATKEIQGNNKTLNIQLKISNSDI</sequence>
<proteinExistence type="predicted"/>
<name>A0A559KCR0_9BACL</name>
<dbReference type="Gene3D" id="3.30.40.220">
    <property type="match status" value="1"/>
</dbReference>